<keyword evidence="6 11" id="KW-0548">Nucleotidyltransferase</keyword>
<organism evidence="13">
    <name type="scientific">Shewanella oncorhynchi</name>
    <dbReference type="NCBI Taxonomy" id="2726434"/>
    <lineage>
        <taxon>Bacteria</taxon>
        <taxon>Pseudomonadati</taxon>
        <taxon>Pseudomonadota</taxon>
        <taxon>Gammaproteobacteria</taxon>
        <taxon>Alteromonadales</taxon>
        <taxon>Shewanellaceae</taxon>
        <taxon>Shewanella</taxon>
    </lineage>
</organism>
<keyword evidence="5 11" id="KW-0808">Transferase</keyword>
<sequence>MRIGILGGTFDPIHYGHIRPAIEVKQALALDKILLMPNHIPPHKQQPNLTTTQRLKMVADVCQQLDGFALCDIEAKRDTPSYTVVTLEQLKALHPEDELFFIMGMDSFIQLKSWYEWQRLFDFTHLVVCQRPGWQLDAEHPMQQILTARSQAPQGTVKGRASSVYKNCGQIFPVTITPQDISSTQIREQLAKGEIPTDLLMPVTLDYIQNQRLYLP</sequence>
<dbReference type="Proteomes" id="UP001236800">
    <property type="component" value="Chromosome"/>
</dbReference>
<proteinExistence type="inferred from homology"/>
<dbReference type="NCBIfam" id="NF000840">
    <property type="entry name" value="PRK00071.1-3"/>
    <property type="match status" value="1"/>
</dbReference>
<keyword evidence="4 11" id="KW-0662">Pyridine nucleotide biosynthesis</keyword>
<evidence type="ECO:0000256" key="2">
    <source>
        <dbReference type="ARBA" id="ARBA00005019"/>
    </source>
</evidence>
<dbReference type="RefSeq" id="WP_306684841.1">
    <property type="nucleotide sequence ID" value="NZ_CP132914.1"/>
</dbReference>
<comment type="pathway">
    <text evidence="2 11">Cofactor biosynthesis; NAD(+) biosynthesis; deamido-NAD(+) from nicotinate D-ribonucleotide: step 1/1.</text>
</comment>
<gene>
    <name evidence="11 13" type="primary">nadD</name>
    <name evidence="13" type="ORF">RA178_05205</name>
</gene>
<evidence type="ECO:0000259" key="12">
    <source>
        <dbReference type="Pfam" id="PF01467"/>
    </source>
</evidence>
<evidence type="ECO:0000256" key="4">
    <source>
        <dbReference type="ARBA" id="ARBA00022642"/>
    </source>
</evidence>
<evidence type="ECO:0000256" key="3">
    <source>
        <dbReference type="ARBA" id="ARBA00009014"/>
    </source>
</evidence>
<evidence type="ECO:0000256" key="5">
    <source>
        <dbReference type="ARBA" id="ARBA00022679"/>
    </source>
</evidence>
<dbReference type="InterPro" id="IPR004821">
    <property type="entry name" value="Cyt_trans-like"/>
</dbReference>
<evidence type="ECO:0000256" key="1">
    <source>
        <dbReference type="ARBA" id="ARBA00002324"/>
    </source>
</evidence>
<dbReference type="GO" id="GO:0005524">
    <property type="term" value="F:ATP binding"/>
    <property type="evidence" value="ECO:0007669"/>
    <property type="project" value="UniProtKB-KW"/>
</dbReference>
<evidence type="ECO:0000256" key="6">
    <source>
        <dbReference type="ARBA" id="ARBA00022695"/>
    </source>
</evidence>
<dbReference type="PANTHER" id="PTHR39321:SF3">
    <property type="entry name" value="PHOSPHOPANTETHEINE ADENYLYLTRANSFERASE"/>
    <property type="match status" value="1"/>
</dbReference>
<dbReference type="GO" id="GO:0009435">
    <property type="term" value="P:NAD+ biosynthetic process"/>
    <property type="evidence" value="ECO:0007669"/>
    <property type="project" value="UniProtKB-UniRule"/>
</dbReference>
<dbReference type="PANTHER" id="PTHR39321">
    <property type="entry name" value="NICOTINATE-NUCLEOTIDE ADENYLYLTRANSFERASE-RELATED"/>
    <property type="match status" value="1"/>
</dbReference>
<dbReference type="InterPro" id="IPR014729">
    <property type="entry name" value="Rossmann-like_a/b/a_fold"/>
</dbReference>
<dbReference type="EMBL" id="CP132914">
    <property type="protein sequence ID" value="WMB74025.1"/>
    <property type="molecule type" value="Genomic_DNA"/>
</dbReference>
<dbReference type="AlphaFoldDB" id="A0AA50KEP7"/>
<dbReference type="HAMAP" id="MF_00244">
    <property type="entry name" value="NaMN_adenylyltr"/>
    <property type="match status" value="1"/>
</dbReference>
<evidence type="ECO:0000313" key="13">
    <source>
        <dbReference type="EMBL" id="WMB74025.1"/>
    </source>
</evidence>
<dbReference type="GO" id="GO:0004515">
    <property type="term" value="F:nicotinate-nucleotide adenylyltransferase activity"/>
    <property type="evidence" value="ECO:0007669"/>
    <property type="project" value="UniProtKB-UniRule"/>
</dbReference>
<feature type="domain" description="Cytidyltransferase-like" evidence="12">
    <location>
        <begin position="5"/>
        <end position="188"/>
    </location>
</feature>
<dbReference type="KEGG" id="sog:RA178_05205"/>
<keyword evidence="9 11" id="KW-0520">NAD</keyword>
<dbReference type="NCBIfam" id="NF000839">
    <property type="entry name" value="PRK00071.1-1"/>
    <property type="match status" value="1"/>
</dbReference>
<evidence type="ECO:0000256" key="8">
    <source>
        <dbReference type="ARBA" id="ARBA00022840"/>
    </source>
</evidence>
<evidence type="ECO:0000256" key="9">
    <source>
        <dbReference type="ARBA" id="ARBA00023027"/>
    </source>
</evidence>
<keyword evidence="8 11" id="KW-0067">ATP-binding</keyword>
<name>A0AA50KEP7_9GAMM</name>
<keyword evidence="7 11" id="KW-0547">Nucleotide-binding</keyword>
<evidence type="ECO:0000256" key="11">
    <source>
        <dbReference type="HAMAP-Rule" id="MF_00244"/>
    </source>
</evidence>
<dbReference type="GeneID" id="301338559"/>
<comment type="function">
    <text evidence="1 11">Catalyzes the reversible adenylation of nicotinate mononucleotide (NaMN) to nicotinic acid adenine dinucleotide (NaAD).</text>
</comment>
<dbReference type="InterPro" id="IPR005248">
    <property type="entry name" value="NadD/NMNAT"/>
</dbReference>
<protein>
    <recommendedName>
        <fullName evidence="11">Probable nicotinate-nucleotide adenylyltransferase</fullName>
        <ecNumber evidence="11">2.7.7.18</ecNumber>
    </recommendedName>
    <alternativeName>
        <fullName evidence="11">Deamido-NAD(+) diphosphorylase</fullName>
    </alternativeName>
    <alternativeName>
        <fullName evidence="11">Deamido-NAD(+) pyrophosphorylase</fullName>
    </alternativeName>
    <alternativeName>
        <fullName evidence="11">Nicotinate mononucleotide adenylyltransferase</fullName>
        <shortName evidence="11">NaMN adenylyltransferase</shortName>
    </alternativeName>
</protein>
<dbReference type="NCBIfam" id="TIGR00482">
    <property type="entry name" value="nicotinate (nicotinamide) nucleotide adenylyltransferase"/>
    <property type="match status" value="1"/>
</dbReference>
<dbReference type="NCBIfam" id="TIGR00125">
    <property type="entry name" value="cyt_tran_rel"/>
    <property type="match status" value="1"/>
</dbReference>
<dbReference type="FunFam" id="3.40.50.620:FF:000039">
    <property type="entry name" value="Probable nicotinate-nucleotide adenylyltransferase"/>
    <property type="match status" value="1"/>
</dbReference>
<dbReference type="CDD" id="cd02165">
    <property type="entry name" value="NMNAT"/>
    <property type="match status" value="1"/>
</dbReference>
<reference evidence="13" key="1">
    <citation type="submission" date="2023-08" db="EMBL/GenBank/DDBJ databases">
        <title>Complete genome sequence of Shewanella oncorhynchi Z-P2, a siderophore putrebactin-producing bacterium.</title>
        <authorList>
            <person name="Zhang Y."/>
        </authorList>
    </citation>
    <scope>NUCLEOTIDE SEQUENCE</scope>
    <source>
        <strain evidence="13">Z-P2</strain>
    </source>
</reference>
<dbReference type="EC" id="2.7.7.18" evidence="11"/>
<evidence type="ECO:0000256" key="7">
    <source>
        <dbReference type="ARBA" id="ARBA00022741"/>
    </source>
</evidence>
<dbReference type="Pfam" id="PF01467">
    <property type="entry name" value="CTP_transf_like"/>
    <property type="match status" value="1"/>
</dbReference>
<dbReference type="Gene3D" id="3.40.50.620">
    <property type="entry name" value="HUPs"/>
    <property type="match status" value="1"/>
</dbReference>
<evidence type="ECO:0000256" key="10">
    <source>
        <dbReference type="ARBA" id="ARBA00048721"/>
    </source>
</evidence>
<dbReference type="SUPFAM" id="SSF52374">
    <property type="entry name" value="Nucleotidylyl transferase"/>
    <property type="match status" value="1"/>
</dbReference>
<comment type="similarity">
    <text evidence="3 11">Belongs to the NadD family.</text>
</comment>
<comment type="catalytic activity">
    <reaction evidence="10 11">
        <text>nicotinate beta-D-ribonucleotide + ATP + H(+) = deamido-NAD(+) + diphosphate</text>
        <dbReference type="Rhea" id="RHEA:22860"/>
        <dbReference type="ChEBI" id="CHEBI:15378"/>
        <dbReference type="ChEBI" id="CHEBI:30616"/>
        <dbReference type="ChEBI" id="CHEBI:33019"/>
        <dbReference type="ChEBI" id="CHEBI:57502"/>
        <dbReference type="ChEBI" id="CHEBI:58437"/>
        <dbReference type="EC" id="2.7.7.18"/>
    </reaction>
</comment>
<accession>A0AA50KEP7</accession>